<feature type="transmembrane region" description="Helical" evidence="5">
    <location>
        <begin position="7"/>
        <end position="25"/>
    </location>
</feature>
<sequence length="76" mass="8494">MDKLLLAVKLIITALVLILFVQNIAVVEVRFLTWSLSLPLALLLVVIYLLGMVSGRSLMGLVRRLGRRGEGHEKRP</sequence>
<gene>
    <name evidence="7" type="ORF">BDK63_001977</name>
</gene>
<feature type="transmembrane region" description="Helical" evidence="5">
    <location>
        <begin position="31"/>
        <end position="53"/>
    </location>
</feature>
<evidence type="ECO:0000256" key="1">
    <source>
        <dbReference type="ARBA" id="ARBA00022475"/>
    </source>
</evidence>
<evidence type="ECO:0000259" key="6">
    <source>
        <dbReference type="Pfam" id="PF06305"/>
    </source>
</evidence>
<evidence type="ECO:0000256" key="4">
    <source>
        <dbReference type="ARBA" id="ARBA00023136"/>
    </source>
</evidence>
<evidence type="ECO:0000256" key="2">
    <source>
        <dbReference type="ARBA" id="ARBA00022692"/>
    </source>
</evidence>
<feature type="domain" description="Lipopolysaccharide assembly protein A" evidence="6">
    <location>
        <begin position="22"/>
        <end position="66"/>
    </location>
</feature>
<name>A0A7W5K3C2_9GAMM</name>
<evidence type="ECO:0000256" key="5">
    <source>
        <dbReference type="SAM" id="Phobius"/>
    </source>
</evidence>
<keyword evidence="1" id="KW-1003">Cell membrane</keyword>
<keyword evidence="3 5" id="KW-1133">Transmembrane helix</keyword>
<organism evidence="7 8">
    <name type="scientific">Halomonas campaniensis</name>
    <dbReference type="NCBI Taxonomy" id="213554"/>
    <lineage>
        <taxon>Bacteria</taxon>
        <taxon>Pseudomonadati</taxon>
        <taxon>Pseudomonadota</taxon>
        <taxon>Gammaproteobacteria</taxon>
        <taxon>Oceanospirillales</taxon>
        <taxon>Halomonadaceae</taxon>
        <taxon>Halomonas</taxon>
    </lineage>
</organism>
<evidence type="ECO:0000313" key="7">
    <source>
        <dbReference type="EMBL" id="MBB3331098.1"/>
    </source>
</evidence>
<protein>
    <submittedName>
        <fullName evidence="7">Putative integral membrane protein</fullName>
    </submittedName>
</protein>
<keyword evidence="8" id="KW-1185">Reference proteome</keyword>
<dbReference type="AlphaFoldDB" id="A0A7W5K3C2"/>
<accession>A0A7W5K3C2</accession>
<evidence type="ECO:0000256" key="3">
    <source>
        <dbReference type="ARBA" id="ARBA00022989"/>
    </source>
</evidence>
<keyword evidence="4 5" id="KW-0472">Membrane</keyword>
<reference evidence="7 8" key="1">
    <citation type="submission" date="2020-08" db="EMBL/GenBank/DDBJ databases">
        <title>Genomic Encyclopedia of Archaeal and Bacterial Type Strains, Phase II (KMG-II): from individual species to whole genera.</title>
        <authorList>
            <person name="Goeker M."/>
        </authorList>
    </citation>
    <scope>NUCLEOTIDE SEQUENCE [LARGE SCALE GENOMIC DNA]</scope>
    <source>
        <strain evidence="7 8">5AG</strain>
    </source>
</reference>
<comment type="caution">
    <text evidence="7">The sequence shown here is derived from an EMBL/GenBank/DDBJ whole genome shotgun (WGS) entry which is preliminary data.</text>
</comment>
<dbReference type="RefSeq" id="WP_183331383.1">
    <property type="nucleotide sequence ID" value="NZ_JACHZF010000012.1"/>
</dbReference>
<dbReference type="Proteomes" id="UP000553442">
    <property type="component" value="Unassembled WGS sequence"/>
</dbReference>
<dbReference type="EMBL" id="JACHZF010000012">
    <property type="protein sequence ID" value="MBB3331098.1"/>
    <property type="molecule type" value="Genomic_DNA"/>
</dbReference>
<dbReference type="GO" id="GO:0005886">
    <property type="term" value="C:plasma membrane"/>
    <property type="evidence" value="ECO:0007669"/>
    <property type="project" value="InterPro"/>
</dbReference>
<dbReference type="Pfam" id="PF06305">
    <property type="entry name" value="LapA_dom"/>
    <property type="match status" value="1"/>
</dbReference>
<keyword evidence="2 5" id="KW-0812">Transmembrane</keyword>
<proteinExistence type="predicted"/>
<dbReference type="InterPro" id="IPR010445">
    <property type="entry name" value="LapA_dom"/>
</dbReference>
<evidence type="ECO:0000313" key="8">
    <source>
        <dbReference type="Proteomes" id="UP000553442"/>
    </source>
</evidence>